<sequence>MIGRIVPAGLAGILAVATGGACGQHRDAEASPAAESPGPIEAPVPAGVEGEETGLAVGSQAPRFTLSDQSGERRSLDEFLGEGKKVALVFYRSADW</sequence>
<feature type="region of interest" description="Disordered" evidence="1">
    <location>
        <begin position="24"/>
        <end position="46"/>
    </location>
</feature>
<evidence type="ECO:0000313" key="2">
    <source>
        <dbReference type="EMBL" id="QDV32551.1"/>
    </source>
</evidence>
<organism evidence="2 3">
    <name type="scientific">Tautonia plasticadhaerens</name>
    <dbReference type="NCBI Taxonomy" id="2527974"/>
    <lineage>
        <taxon>Bacteria</taxon>
        <taxon>Pseudomonadati</taxon>
        <taxon>Planctomycetota</taxon>
        <taxon>Planctomycetia</taxon>
        <taxon>Isosphaerales</taxon>
        <taxon>Isosphaeraceae</taxon>
        <taxon>Tautonia</taxon>
    </lineage>
</organism>
<dbReference type="KEGG" id="tpla:ElP_03850"/>
<dbReference type="AlphaFoldDB" id="A0A518GVE3"/>
<dbReference type="PROSITE" id="PS51257">
    <property type="entry name" value="PROKAR_LIPOPROTEIN"/>
    <property type="match status" value="1"/>
</dbReference>
<protein>
    <submittedName>
        <fullName evidence="2">Uncharacterized protein</fullName>
    </submittedName>
</protein>
<evidence type="ECO:0000256" key="1">
    <source>
        <dbReference type="SAM" id="MobiDB-lite"/>
    </source>
</evidence>
<gene>
    <name evidence="2" type="ORF">ElP_03850</name>
</gene>
<name>A0A518GVE3_9BACT</name>
<dbReference type="InterPro" id="IPR036249">
    <property type="entry name" value="Thioredoxin-like_sf"/>
</dbReference>
<accession>A0A518GVE3</accession>
<proteinExistence type="predicted"/>
<dbReference type="SUPFAM" id="SSF52833">
    <property type="entry name" value="Thioredoxin-like"/>
    <property type="match status" value="1"/>
</dbReference>
<dbReference type="OrthoDB" id="9809746at2"/>
<reference evidence="2 3" key="1">
    <citation type="submission" date="2019-02" db="EMBL/GenBank/DDBJ databases">
        <title>Deep-cultivation of Planctomycetes and their phenomic and genomic characterization uncovers novel biology.</title>
        <authorList>
            <person name="Wiegand S."/>
            <person name="Jogler M."/>
            <person name="Boedeker C."/>
            <person name="Pinto D."/>
            <person name="Vollmers J."/>
            <person name="Rivas-Marin E."/>
            <person name="Kohn T."/>
            <person name="Peeters S.H."/>
            <person name="Heuer A."/>
            <person name="Rast P."/>
            <person name="Oberbeckmann S."/>
            <person name="Bunk B."/>
            <person name="Jeske O."/>
            <person name="Meyerdierks A."/>
            <person name="Storesund J.E."/>
            <person name="Kallscheuer N."/>
            <person name="Luecker S."/>
            <person name="Lage O.M."/>
            <person name="Pohl T."/>
            <person name="Merkel B.J."/>
            <person name="Hornburger P."/>
            <person name="Mueller R.-W."/>
            <person name="Bruemmer F."/>
            <person name="Labrenz M."/>
            <person name="Spormann A.M."/>
            <person name="Op den Camp H."/>
            <person name="Overmann J."/>
            <person name="Amann R."/>
            <person name="Jetten M.S.M."/>
            <person name="Mascher T."/>
            <person name="Medema M.H."/>
            <person name="Devos D.P."/>
            <person name="Kaster A.-K."/>
            <person name="Ovreas L."/>
            <person name="Rohde M."/>
            <person name="Galperin M.Y."/>
            <person name="Jogler C."/>
        </authorList>
    </citation>
    <scope>NUCLEOTIDE SEQUENCE [LARGE SCALE GENOMIC DNA]</scope>
    <source>
        <strain evidence="2 3">ElP</strain>
    </source>
</reference>
<dbReference type="Gene3D" id="3.40.30.10">
    <property type="entry name" value="Glutaredoxin"/>
    <property type="match status" value="1"/>
</dbReference>
<dbReference type="RefSeq" id="WP_145266724.1">
    <property type="nucleotide sequence ID" value="NZ_CP036426.1"/>
</dbReference>
<feature type="compositionally biased region" description="Low complexity" evidence="1">
    <location>
        <begin position="30"/>
        <end position="43"/>
    </location>
</feature>
<dbReference type="EMBL" id="CP036426">
    <property type="protein sequence ID" value="QDV32551.1"/>
    <property type="molecule type" value="Genomic_DNA"/>
</dbReference>
<evidence type="ECO:0000313" key="3">
    <source>
        <dbReference type="Proteomes" id="UP000317835"/>
    </source>
</evidence>
<dbReference type="Proteomes" id="UP000317835">
    <property type="component" value="Chromosome"/>
</dbReference>
<keyword evidence="3" id="KW-1185">Reference proteome</keyword>